<dbReference type="Gene3D" id="3.30.429.10">
    <property type="entry name" value="Macrophage Migration Inhibitory Factor"/>
    <property type="match status" value="1"/>
</dbReference>
<dbReference type="OrthoDB" id="4965437at2"/>
<evidence type="ECO:0000313" key="6">
    <source>
        <dbReference type="EMBL" id="ALG12188.1"/>
    </source>
</evidence>
<evidence type="ECO:0000259" key="5">
    <source>
        <dbReference type="Pfam" id="PF01361"/>
    </source>
</evidence>
<dbReference type="PANTHER" id="PTHR35530:SF1">
    <property type="entry name" value="2-HYDROXYMUCONATE TAUTOMERASE"/>
    <property type="match status" value="1"/>
</dbReference>
<sequence>MPLIKVSMFPGRTDEQKQALIKELTEAFLRTCGGKREGVWVMIEEVQQQHWGVGGHTSGAPLAGE</sequence>
<proteinExistence type="inferred from homology"/>
<dbReference type="Proteomes" id="UP000063699">
    <property type="component" value="Chromosome"/>
</dbReference>
<dbReference type="GO" id="GO:0016853">
    <property type="term" value="F:isomerase activity"/>
    <property type="evidence" value="ECO:0007669"/>
    <property type="project" value="UniProtKB-UniRule"/>
</dbReference>
<evidence type="ECO:0000313" key="7">
    <source>
        <dbReference type="Proteomes" id="UP000063699"/>
    </source>
</evidence>
<dbReference type="PANTHER" id="PTHR35530">
    <property type="entry name" value="TAUTOMERASE-RELATED"/>
    <property type="match status" value="1"/>
</dbReference>
<dbReference type="Pfam" id="PF01361">
    <property type="entry name" value="Tautomerase"/>
    <property type="match status" value="1"/>
</dbReference>
<dbReference type="RefSeq" id="WP_054294084.1">
    <property type="nucleotide sequence ID" value="NZ_CP012752.1"/>
</dbReference>
<gene>
    <name evidence="6" type="ORF">AOZ06_39785</name>
</gene>
<feature type="domain" description="4-oxalocrotonate tautomerase-like" evidence="5">
    <location>
        <begin position="2"/>
        <end position="59"/>
    </location>
</feature>
<evidence type="ECO:0000256" key="1">
    <source>
        <dbReference type="ARBA" id="ARBA00006723"/>
    </source>
</evidence>
<dbReference type="KEGG" id="kphy:AOZ06_39785"/>
<dbReference type="STRING" id="860235.AOZ06_39785"/>
<dbReference type="EC" id="5.3.2.-" evidence="4"/>
<reference evidence="6 7" key="1">
    <citation type="submission" date="2015-07" db="EMBL/GenBank/DDBJ databases">
        <title>Genome sequencing of Kibdelosporangium phytohabitans.</title>
        <authorList>
            <person name="Qin S."/>
            <person name="Xing K."/>
        </authorList>
    </citation>
    <scope>NUCLEOTIDE SEQUENCE [LARGE SCALE GENOMIC DNA]</scope>
    <source>
        <strain evidence="6 7">KLBMP1111</strain>
    </source>
</reference>
<dbReference type="InterPro" id="IPR004370">
    <property type="entry name" value="4-OT-like_dom"/>
</dbReference>
<accession>A0A0N9HXZ3</accession>
<dbReference type="NCBIfam" id="NF002571">
    <property type="entry name" value="PRK02220.1"/>
    <property type="match status" value="1"/>
</dbReference>
<feature type="active site" description="Proton acceptor; via imino nitrogen" evidence="3">
    <location>
        <position position="2"/>
    </location>
</feature>
<name>A0A0N9HXZ3_9PSEU</name>
<evidence type="ECO:0000256" key="3">
    <source>
        <dbReference type="PIRSR" id="PIRSR618191-1"/>
    </source>
</evidence>
<dbReference type="InterPro" id="IPR018191">
    <property type="entry name" value="4-OT"/>
</dbReference>
<dbReference type="SUPFAM" id="SSF55331">
    <property type="entry name" value="Tautomerase/MIF"/>
    <property type="match status" value="1"/>
</dbReference>
<dbReference type="NCBIfam" id="TIGR00013">
    <property type="entry name" value="taut"/>
    <property type="match status" value="1"/>
</dbReference>
<organism evidence="6 7">
    <name type="scientific">Kibdelosporangium phytohabitans</name>
    <dbReference type="NCBI Taxonomy" id="860235"/>
    <lineage>
        <taxon>Bacteria</taxon>
        <taxon>Bacillati</taxon>
        <taxon>Actinomycetota</taxon>
        <taxon>Actinomycetes</taxon>
        <taxon>Pseudonocardiales</taxon>
        <taxon>Pseudonocardiaceae</taxon>
        <taxon>Kibdelosporangium</taxon>
    </lineage>
</organism>
<dbReference type="AlphaFoldDB" id="A0A0N9HXZ3"/>
<comment type="similarity">
    <text evidence="1 4">Belongs to the 4-oxalocrotonate tautomerase family.</text>
</comment>
<keyword evidence="2 4" id="KW-0413">Isomerase</keyword>
<evidence type="ECO:0000256" key="4">
    <source>
        <dbReference type="RuleBase" id="RU362032"/>
    </source>
</evidence>
<evidence type="ECO:0000256" key="2">
    <source>
        <dbReference type="ARBA" id="ARBA00023235"/>
    </source>
</evidence>
<keyword evidence="7" id="KW-1185">Reference proteome</keyword>
<dbReference type="InterPro" id="IPR014347">
    <property type="entry name" value="Tautomerase/MIF_sf"/>
</dbReference>
<dbReference type="EMBL" id="CP012752">
    <property type="protein sequence ID" value="ALG12188.1"/>
    <property type="molecule type" value="Genomic_DNA"/>
</dbReference>
<protein>
    <recommendedName>
        <fullName evidence="4">Tautomerase</fullName>
        <ecNumber evidence="4">5.3.2.-</ecNumber>
    </recommendedName>
</protein>